<dbReference type="RefSeq" id="WP_120064241.1">
    <property type="nucleotide sequence ID" value="NZ_QZWH01000013.1"/>
</dbReference>
<dbReference type="OrthoDB" id="6629683at2"/>
<dbReference type="Proteomes" id="UP000276295">
    <property type="component" value="Unassembled WGS sequence"/>
</dbReference>
<keyword evidence="1" id="KW-0812">Transmembrane</keyword>
<feature type="transmembrane region" description="Helical" evidence="1">
    <location>
        <begin position="7"/>
        <end position="28"/>
    </location>
</feature>
<evidence type="ECO:0000313" key="2">
    <source>
        <dbReference type="EMBL" id="RJT24032.1"/>
    </source>
</evidence>
<keyword evidence="1" id="KW-1133">Transmembrane helix</keyword>
<evidence type="ECO:0000313" key="3">
    <source>
        <dbReference type="Proteomes" id="UP000276295"/>
    </source>
</evidence>
<keyword evidence="1" id="KW-0472">Membrane</keyword>
<reference evidence="2 3" key="1">
    <citation type="submission" date="2018-09" db="EMBL/GenBank/DDBJ databases">
        <title>Draft genome sequence of Buttiauxella izardii CCUG 35510T.</title>
        <authorList>
            <person name="Salva-Serra F."/>
            <person name="Marathe N."/>
            <person name="Moore E."/>
            <person name="Stadler-Svensson L."/>
            <person name="Engstrom-Jakobsson H."/>
        </authorList>
    </citation>
    <scope>NUCLEOTIDE SEQUENCE [LARGE SCALE GENOMIC DNA]</scope>
    <source>
        <strain evidence="2 3">CCUG 35510</strain>
    </source>
</reference>
<protein>
    <submittedName>
        <fullName evidence="2">Uncharacterized protein</fullName>
    </submittedName>
</protein>
<evidence type="ECO:0000256" key="1">
    <source>
        <dbReference type="SAM" id="Phobius"/>
    </source>
</evidence>
<organism evidence="2 3">
    <name type="scientific">Buttiauxella izardii</name>
    <dbReference type="NCBI Taxonomy" id="82991"/>
    <lineage>
        <taxon>Bacteria</taxon>
        <taxon>Pseudomonadati</taxon>
        <taxon>Pseudomonadota</taxon>
        <taxon>Gammaproteobacteria</taxon>
        <taxon>Enterobacterales</taxon>
        <taxon>Enterobacteriaceae</taxon>
        <taxon>Buttiauxella</taxon>
    </lineage>
</organism>
<sequence length="84" mass="9538">MKPHQFVLCWLAAFGSYLIIVFSSYAFLPEGILLELVTKYTGDISADRWDNFVGYLMFIGSALVNAVLIWIVVSIYQRLQSKAD</sequence>
<feature type="transmembrane region" description="Helical" evidence="1">
    <location>
        <begin position="52"/>
        <end position="76"/>
    </location>
</feature>
<dbReference type="EMBL" id="QZWH01000013">
    <property type="protein sequence ID" value="RJT24032.1"/>
    <property type="molecule type" value="Genomic_DNA"/>
</dbReference>
<name>A0A3A5JSV3_9ENTR</name>
<gene>
    <name evidence="2" type="ORF">D6029_07890</name>
</gene>
<accession>A0A3A5JSV3</accession>
<comment type="caution">
    <text evidence="2">The sequence shown here is derived from an EMBL/GenBank/DDBJ whole genome shotgun (WGS) entry which is preliminary data.</text>
</comment>
<keyword evidence="3" id="KW-1185">Reference proteome</keyword>
<proteinExistence type="predicted"/>
<dbReference type="AlphaFoldDB" id="A0A3A5JSV3"/>